<feature type="region of interest" description="Disordered" evidence="1">
    <location>
        <begin position="687"/>
        <end position="814"/>
    </location>
</feature>
<evidence type="ECO:0000313" key="3">
    <source>
        <dbReference type="EMBL" id="KAK5992756.1"/>
    </source>
</evidence>
<dbReference type="EMBL" id="JAVFKD010000012">
    <property type="protein sequence ID" value="KAK5992756.1"/>
    <property type="molecule type" value="Genomic_DNA"/>
</dbReference>
<dbReference type="InterPro" id="IPR037508">
    <property type="entry name" value="Msb1/Mug8"/>
</dbReference>
<keyword evidence="4" id="KW-1185">Reference proteome</keyword>
<feature type="compositionally biased region" description="Polar residues" evidence="1">
    <location>
        <begin position="707"/>
        <end position="717"/>
    </location>
</feature>
<feature type="compositionally biased region" description="Polar residues" evidence="1">
    <location>
        <begin position="644"/>
        <end position="655"/>
    </location>
</feature>
<dbReference type="InterPro" id="IPR008936">
    <property type="entry name" value="Rho_GTPase_activation_prot"/>
</dbReference>
<comment type="caution">
    <text evidence="3">The sequence shown here is derived from an EMBL/GenBank/DDBJ whole genome shotgun (WGS) entry which is preliminary data.</text>
</comment>
<name>A0ABR0SKR2_9HYPO</name>
<dbReference type="Pfam" id="PF08101">
    <property type="entry name" value="Msb1-Mug8_dom"/>
    <property type="match status" value="1"/>
</dbReference>
<feature type="compositionally biased region" description="Low complexity" evidence="1">
    <location>
        <begin position="540"/>
        <end position="556"/>
    </location>
</feature>
<dbReference type="InterPro" id="IPR012965">
    <property type="entry name" value="Msb1/Mug8_dom"/>
</dbReference>
<gene>
    <name evidence="3" type="ORF">PT974_06172</name>
</gene>
<dbReference type="Proteomes" id="UP001338125">
    <property type="component" value="Unassembled WGS sequence"/>
</dbReference>
<protein>
    <submittedName>
        <fullName evidence="3">Morphogenesis-related MSB1-like protein</fullName>
    </submittedName>
</protein>
<feature type="compositionally biased region" description="Acidic residues" evidence="1">
    <location>
        <begin position="800"/>
        <end position="809"/>
    </location>
</feature>
<feature type="region of interest" description="Disordered" evidence="1">
    <location>
        <begin position="350"/>
        <end position="381"/>
    </location>
</feature>
<feature type="region of interest" description="Disordered" evidence="1">
    <location>
        <begin position="528"/>
        <end position="560"/>
    </location>
</feature>
<dbReference type="Gene3D" id="1.10.555.10">
    <property type="entry name" value="Rho GTPase activation protein"/>
    <property type="match status" value="1"/>
</dbReference>
<organism evidence="3 4">
    <name type="scientific">Cladobotryum mycophilum</name>
    <dbReference type="NCBI Taxonomy" id="491253"/>
    <lineage>
        <taxon>Eukaryota</taxon>
        <taxon>Fungi</taxon>
        <taxon>Dikarya</taxon>
        <taxon>Ascomycota</taxon>
        <taxon>Pezizomycotina</taxon>
        <taxon>Sordariomycetes</taxon>
        <taxon>Hypocreomycetidae</taxon>
        <taxon>Hypocreales</taxon>
        <taxon>Hypocreaceae</taxon>
        <taxon>Cladobotryum</taxon>
    </lineage>
</organism>
<dbReference type="PANTHER" id="PTHR28093:SF1">
    <property type="entry name" value="MORPHOGENESIS-RELATED PROTEIN MSB1"/>
    <property type="match status" value="1"/>
</dbReference>
<dbReference type="PANTHER" id="PTHR28093">
    <property type="entry name" value="MORPHOGENESIS-RELATED PROTEIN MSB1"/>
    <property type="match status" value="1"/>
</dbReference>
<feature type="region of interest" description="Disordered" evidence="1">
    <location>
        <begin position="573"/>
        <end position="596"/>
    </location>
</feature>
<feature type="region of interest" description="Disordered" evidence="1">
    <location>
        <begin position="636"/>
        <end position="655"/>
    </location>
</feature>
<feature type="compositionally biased region" description="Basic and acidic residues" evidence="1">
    <location>
        <begin position="766"/>
        <end position="787"/>
    </location>
</feature>
<evidence type="ECO:0000256" key="1">
    <source>
        <dbReference type="SAM" id="MobiDB-lite"/>
    </source>
</evidence>
<feature type="domain" description="Meiotically up-regulated protein Msb1/Mug8" evidence="2">
    <location>
        <begin position="45"/>
        <end position="497"/>
    </location>
</feature>
<sequence>MPGLFSRLKSKDFDFRNKRKNAINDLVEVIPQKPKWDDAYTRKTVEPEEIQELLRRCTDELKSRGLDQPLLLLPFRPDSNPTAVRTFIRGFFNLSGKHLSGEALAQDLRLTDPMVIAGVVKWCWSRLPGGIVGWDAYELFKVGEYDSHMARDSFKTFIPLSIDNRARQQIIFDFFSLIAAVAAHSKTNGFGGRKLSRMAAWWAFEQKETGDGFDGGYNAWLNAADATSHLFFAYLRSLSPEQMPTGIELLPRSLQKLLQETEYPLRGPISPTPFALLRRANHFQYRESDRELHAFSQYQDPVQALTVECRQVLKAIASVNQSQIASTKDPRSTRDASWSRFEDLGFASLEEDEDTESAFGPKKQEQPDTLRSTPASIGHDLMRPTTPSWADFLSSGFVDDNQDRANLILPPEKVLPPINTQSGRHSSQSHRPKFAEQYIEPGELASIRVFDLDDAFWWVWMNSLSPEETPDRKSAFGRCAVIETQISHGHWLIMEEMIAGAAPDPQEDAYIAEKKGLFSWTRRSKTISRRKSTSKKAFEKSSTSISPSINSSKTSIGPEAHARVQAKAAQLRAIKDQEQPSTLRHRRTDSDLLREKTHSVAVQPNIAGEVTSALKWVNKYDKGAIKDAYLANTNAGRGIPLSPTPTESVNSTVTSPKVLPKDAAITPAASPLPQKFSMISLAMGENQSQSIELSTPPTPPLDETKSESSLADSATNVDSDDAAETKQNDSKFSQGPLADQPAFVPEDDEDEIASKQDLSQGSGPGIHDRWAQIRKNAADRAATRQSEEQSLGKYSKTTDGDDETSGEETIESRVARIKARVAELTGTMETTTAPQAVPVRR</sequence>
<dbReference type="CDD" id="cd04401">
    <property type="entry name" value="RhoGAP_fMSB1"/>
    <property type="match status" value="1"/>
</dbReference>
<proteinExistence type="predicted"/>
<reference evidence="3 4" key="1">
    <citation type="submission" date="2024-01" db="EMBL/GenBank/DDBJ databases">
        <title>Complete genome of Cladobotryum mycophilum ATHUM6906.</title>
        <authorList>
            <person name="Christinaki A.C."/>
            <person name="Myridakis A.I."/>
            <person name="Kouvelis V.N."/>
        </authorList>
    </citation>
    <scope>NUCLEOTIDE SEQUENCE [LARGE SCALE GENOMIC DNA]</scope>
    <source>
        <strain evidence="3 4">ATHUM6906</strain>
    </source>
</reference>
<evidence type="ECO:0000313" key="4">
    <source>
        <dbReference type="Proteomes" id="UP001338125"/>
    </source>
</evidence>
<evidence type="ECO:0000259" key="2">
    <source>
        <dbReference type="Pfam" id="PF08101"/>
    </source>
</evidence>
<accession>A0ABR0SKR2</accession>